<evidence type="ECO:0000256" key="3">
    <source>
        <dbReference type="ARBA" id="ARBA00022490"/>
    </source>
</evidence>
<comment type="similarity">
    <text evidence="2 6">Belongs to the sulfotransferase 1 family.</text>
</comment>
<dbReference type="Bgee" id="ENSAMXG00000040264">
    <property type="expression patterns" value="Expressed in intestine and 13 other cell types or tissues"/>
</dbReference>
<dbReference type="GeneTree" id="ENSGT00940000157101"/>
<evidence type="ECO:0000256" key="6">
    <source>
        <dbReference type="RuleBase" id="RU361155"/>
    </source>
</evidence>
<evidence type="ECO:0000313" key="8">
    <source>
        <dbReference type="Ensembl" id="ENSAMXP00000012811.2"/>
    </source>
</evidence>
<dbReference type="EC" id="2.8.2.-" evidence="6"/>
<organism evidence="8 9">
    <name type="scientific">Astyanax mexicanus</name>
    <name type="common">Blind cave fish</name>
    <name type="synonym">Astyanax fasciatus mexicanus</name>
    <dbReference type="NCBI Taxonomy" id="7994"/>
    <lineage>
        <taxon>Eukaryota</taxon>
        <taxon>Metazoa</taxon>
        <taxon>Chordata</taxon>
        <taxon>Craniata</taxon>
        <taxon>Vertebrata</taxon>
        <taxon>Euteleostomi</taxon>
        <taxon>Actinopterygii</taxon>
        <taxon>Neopterygii</taxon>
        <taxon>Teleostei</taxon>
        <taxon>Ostariophysi</taxon>
        <taxon>Characiformes</taxon>
        <taxon>Characoidei</taxon>
        <taxon>Acestrorhamphidae</taxon>
        <taxon>Acestrorhamphinae</taxon>
        <taxon>Astyanax</taxon>
    </lineage>
</organism>
<dbReference type="InterPro" id="IPR027417">
    <property type="entry name" value="P-loop_NTPase"/>
</dbReference>
<dbReference type="InterPro" id="IPR000863">
    <property type="entry name" value="Sulfotransferase_dom"/>
</dbReference>
<dbReference type="AlphaFoldDB" id="W5KYZ9"/>
<dbReference type="HOGENOM" id="CLU_027239_1_2_1"/>
<name>W5KYZ9_ASTMX</name>
<dbReference type="GO" id="GO:0008146">
    <property type="term" value="F:sulfotransferase activity"/>
    <property type="evidence" value="ECO:0007669"/>
    <property type="project" value="InterPro"/>
</dbReference>
<feature type="domain" description="Sulfotransferase" evidence="7">
    <location>
        <begin position="36"/>
        <end position="294"/>
    </location>
</feature>
<reference evidence="8" key="3">
    <citation type="submission" date="2025-08" db="UniProtKB">
        <authorList>
            <consortium name="Ensembl"/>
        </authorList>
    </citation>
    <scope>IDENTIFICATION</scope>
</reference>
<evidence type="ECO:0000256" key="2">
    <source>
        <dbReference type="ARBA" id="ARBA00005771"/>
    </source>
</evidence>
<dbReference type="Proteomes" id="UP000018467">
    <property type="component" value="Unassembled WGS sequence"/>
</dbReference>
<evidence type="ECO:0000313" key="9">
    <source>
        <dbReference type="Proteomes" id="UP000018467"/>
    </source>
</evidence>
<dbReference type="Gene3D" id="3.40.50.300">
    <property type="entry name" value="P-loop containing nucleotide triphosphate hydrolases"/>
    <property type="match status" value="1"/>
</dbReference>
<dbReference type="eggNOG" id="KOG1584">
    <property type="taxonomic scope" value="Eukaryota"/>
</dbReference>
<reference evidence="8" key="4">
    <citation type="submission" date="2025-09" db="UniProtKB">
        <authorList>
            <consortium name="Ensembl"/>
        </authorList>
    </citation>
    <scope>IDENTIFICATION</scope>
</reference>
<comment type="subcellular location">
    <subcellularLocation>
        <location evidence="1">Cytoplasm</location>
    </subcellularLocation>
</comment>
<sequence length="311" mass="36300">MENKATRNAVVDVRGVPLQVPIAKYFTRVDEFQAHKDDLLIATYPKAGTTWTQEIVDLILNKGNEEKCRRAPTHVRMPFLEMTTLDPAESGMAKLEKMAPPRVIKTHLPIQLVPRSFWEAGCKVIYMARNPKDNVVSYFHFDCMNLTQPEPGPWPEYLKKFMKGELGWGSWYDHVKGFWREKQKNKNILYLFYEDMKEDPSREVLRIAEFLGKPLSKSVVDDIVHLTTFDSMRDNPMANYSTIPDSVFDRKASEFMRKVYSYVFIGEVGDWQNYFSPQEDAEFEEHYHRTMADTPIPFKFCLHKTTTKCSL</sequence>
<evidence type="ECO:0000256" key="5">
    <source>
        <dbReference type="ARBA" id="ARBA00022939"/>
    </source>
</evidence>
<protein>
    <recommendedName>
        <fullName evidence="6">Sulfotransferase</fullName>
        <ecNumber evidence="6">2.8.2.-</ecNumber>
    </recommendedName>
</protein>
<reference evidence="9" key="2">
    <citation type="journal article" date="2014" name="Nat. Commun.">
        <title>The cavefish genome reveals candidate genes for eye loss.</title>
        <authorList>
            <person name="McGaugh S.E."/>
            <person name="Gross J.B."/>
            <person name="Aken B."/>
            <person name="Blin M."/>
            <person name="Borowsky R."/>
            <person name="Chalopin D."/>
            <person name="Hinaux H."/>
            <person name="Jeffery W.R."/>
            <person name="Keene A."/>
            <person name="Ma L."/>
            <person name="Minx P."/>
            <person name="Murphy D."/>
            <person name="O'Quin K.E."/>
            <person name="Retaux S."/>
            <person name="Rohner N."/>
            <person name="Searle S.M."/>
            <person name="Stahl B.A."/>
            <person name="Tabin C."/>
            <person name="Volff J.N."/>
            <person name="Yoshizawa M."/>
            <person name="Warren W.C."/>
        </authorList>
    </citation>
    <scope>NUCLEOTIDE SEQUENCE [LARGE SCALE GENOMIC DNA]</scope>
    <source>
        <strain evidence="9">female</strain>
    </source>
</reference>
<proteinExistence type="inferred from homology"/>
<keyword evidence="4 6" id="KW-0808">Transferase</keyword>
<evidence type="ECO:0000256" key="1">
    <source>
        <dbReference type="ARBA" id="ARBA00004496"/>
    </source>
</evidence>
<dbReference type="PANTHER" id="PTHR11783">
    <property type="entry name" value="SULFOTRANSFERASE SULT"/>
    <property type="match status" value="1"/>
</dbReference>
<dbReference type="Ensembl" id="ENSAMXT00000012811.2">
    <property type="protein sequence ID" value="ENSAMXP00000012811.2"/>
    <property type="gene ID" value="ENSAMXG00000040264.1"/>
</dbReference>
<dbReference type="Pfam" id="PF00685">
    <property type="entry name" value="Sulfotransfer_1"/>
    <property type="match status" value="1"/>
</dbReference>
<keyword evidence="9" id="KW-1185">Reference proteome</keyword>
<evidence type="ECO:0000259" key="7">
    <source>
        <dbReference type="Pfam" id="PF00685"/>
    </source>
</evidence>
<keyword evidence="5" id="KW-0128">Catecholamine metabolism</keyword>
<dbReference type="InParanoid" id="W5KYZ9"/>
<dbReference type="SUPFAM" id="SSF52540">
    <property type="entry name" value="P-loop containing nucleoside triphosphate hydrolases"/>
    <property type="match status" value="1"/>
</dbReference>
<reference evidence="9" key="1">
    <citation type="submission" date="2013-03" db="EMBL/GenBank/DDBJ databases">
        <authorList>
            <person name="Jeffery W."/>
            <person name="Warren W."/>
            <person name="Wilson R.K."/>
        </authorList>
    </citation>
    <scope>NUCLEOTIDE SEQUENCE</scope>
    <source>
        <strain evidence="9">female</strain>
    </source>
</reference>
<accession>W5KYZ9</accession>
<dbReference type="GO" id="GO:0006584">
    <property type="term" value="P:catecholamine metabolic process"/>
    <property type="evidence" value="ECO:0007669"/>
    <property type="project" value="UniProtKB-KW"/>
</dbReference>
<evidence type="ECO:0000256" key="4">
    <source>
        <dbReference type="ARBA" id="ARBA00022679"/>
    </source>
</evidence>
<dbReference type="GO" id="GO:0006805">
    <property type="term" value="P:xenobiotic metabolic process"/>
    <property type="evidence" value="ECO:0007669"/>
    <property type="project" value="UniProtKB-ARBA"/>
</dbReference>
<keyword evidence="3" id="KW-0963">Cytoplasm</keyword>
<dbReference type="FunFam" id="3.40.50.300:FF:000433">
    <property type="entry name" value="Estrogen sulfotransferase"/>
    <property type="match status" value="1"/>
</dbReference>
<dbReference type="STRING" id="7994.ENSAMXP00000012811"/>
<dbReference type="GO" id="GO:0005737">
    <property type="term" value="C:cytoplasm"/>
    <property type="evidence" value="ECO:0007669"/>
    <property type="project" value="UniProtKB-SubCell"/>
</dbReference>